<gene>
    <name evidence="1" type="ORF">FJTKL_01216</name>
</gene>
<sequence length="78" mass="9383">MPAQQFPSLVSQGFDLIRVHRAVPNLRTFLEGSASENEITYFPTDERDQRRDRRNCLYFGRFERHSRLLYMWLCESVK</sequence>
<dbReference type="Proteomes" id="UP001600888">
    <property type="component" value="Unassembled WGS sequence"/>
</dbReference>
<evidence type="ECO:0000313" key="2">
    <source>
        <dbReference type="Proteomes" id="UP001600888"/>
    </source>
</evidence>
<evidence type="ECO:0000313" key="1">
    <source>
        <dbReference type="EMBL" id="KAL2289938.1"/>
    </source>
</evidence>
<dbReference type="EMBL" id="JBAWTH010000011">
    <property type="protein sequence ID" value="KAL2289938.1"/>
    <property type="molecule type" value="Genomic_DNA"/>
</dbReference>
<comment type="caution">
    <text evidence="1">The sequence shown here is derived from an EMBL/GenBank/DDBJ whole genome shotgun (WGS) entry which is preliminary data.</text>
</comment>
<keyword evidence="2" id="KW-1185">Reference proteome</keyword>
<protein>
    <submittedName>
        <fullName evidence="1">Uncharacterized protein</fullName>
    </submittedName>
</protein>
<name>A0ABR4F5I8_9PEZI</name>
<proteinExistence type="predicted"/>
<reference evidence="1 2" key="1">
    <citation type="submission" date="2024-03" db="EMBL/GenBank/DDBJ databases">
        <title>A high-quality draft genome sequence of Diaporthe vaccinii, a causative agent of upright dieback and viscid rot disease in cranberry plants.</title>
        <authorList>
            <person name="Sarrasin M."/>
            <person name="Lang B.F."/>
            <person name="Burger G."/>
        </authorList>
    </citation>
    <scope>NUCLEOTIDE SEQUENCE [LARGE SCALE GENOMIC DNA]</scope>
    <source>
        <strain evidence="1 2">IS7</strain>
    </source>
</reference>
<accession>A0ABR4F5I8</accession>
<organism evidence="1 2">
    <name type="scientific">Diaporthe vaccinii</name>
    <dbReference type="NCBI Taxonomy" id="105482"/>
    <lineage>
        <taxon>Eukaryota</taxon>
        <taxon>Fungi</taxon>
        <taxon>Dikarya</taxon>
        <taxon>Ascomycota</taxon>
        <taxon>Pezizomycotina</taxon>
        <taxon>Sordariomycetes</taxon>
        <taxon>Sordariomycetidae</taxon>
        <taxon>Diaporthales</taxon>
        <taxon>Diaporthaceae</taxon>
        <taxon>Diaporthe</taxon>
        <taxon>Diaporthe eres species complex</taxon>
    </lineage>
</organism>